<dbReference type="EMBL" id="VWXC01000001">
    <property type="protein sequence ID" value="NIG17511.1"/>
    <property type="molecule type" value="Genomic_DNA"/>
</dbReference>
<organism evidence="1 2">
    <name type="scientific">Candidatus Pantoea communis</name>
    <dbReference type="NCBI Taxonomy" id="2608354"/>
    <lineage>
        <taxon>Bacteria</taxon>
        <taxon>Pseudomonadati</taxon>
        <taxon>Pseudomonadota</taxon>
        <taxon>Gammaproteobacteria</taxon>
        <taxon>Enterobacterales</taxon>
        <taxon>Erwiniaceae</taxon>
        <taxon>Pantoea</taxon>
    </lineage>
</organism>
<protein>
    <submittedName>
        <fullName evidence="1">PAAR domain-containing protein</fullName>
    </submittedName>
</protein>
<dbReference type="InterPro" id="IPR008727">
    <property type="entry name" value="PAAR_motif"/>
</dbReference>
<gene>
    <name evidence="1" type="ORF">F3J37_02310</name>
</gene>
<evidence type="ECO:0000313" key="1">
    <source>
        <dbReference type="EMBL" id="NIG17511.1"/>
    </source>
</evidence>
<dbReference type="Proteomes" id="UP001515780">
    <property type="component" value="Unassembled WGS sequence"/>
</dbReference>
<comment type="caution">
    <text evidence="1">The sequence shown here is derived from an EMBL/GenBank/DDBJ whole genome shotgun (WGS) entry which is preliminary data.</text>
</comment>
<sequence>MPALTCLGDATTHGGKVISATSTMYVEGVQVALVGDSVSCPLHGSNHIQQGDPTVFDNGVQVVVHDCVCECGCKVISFRNEMVD</sequence>
<name>A0ABX0RIQ5_9GAMM</name>
<evidence type="ECO:0000313" key="2">
    <source>
        <dbReference type="Proteomes" id="UP001515780"/>
    </source>
</evidence>
<dbReference type="Pfam" id="PF05488">
    <property type="entry name" value="PAAR_motif"/>
    <property type="match status" value="1"/>
</dbReference>
<dbReference type="Gene3D" id="2.60.200.60">
    <property type="match status" value="1"/>
</dbReference>
<proteinExistence type="predicted"/>
<dbReference type="CDD" id="cd14744">
    <property type="entry name" value="PAAR_CT_2"/>
    <property type="match status" value="1"/>
</dbReference>
<reference evidence="1 2" key="1">
    <citation type="journal article" date="2019" name="bioRxiv">
        <title>Bacteria contribute to plant secondary compound degradation in a generalist herbivore system.</title>
        <authorList>
            <person name="Francoeur C.B."/>
            <person name="Khadempour L."/>
            <person name="Moreira-Soto R.D."/>
            <person name="Gotting K."/>
            <person name="Book A.J."/>
            <person name="Pinto-Tomas A.A."/>
            <person name="Keefover-Ring K."/>
            <person name="Currie C.R."/>
        </authorList>
    </citation>
    <scope>NUCLEOTIDE SEQUENCE [LARGE SCALE GENOMIC DNA]</scope>
    <source>
        <strain evidence="1">Al-1710</strain>
    </source>
</reference>
<keyword evidence="2" id="KW-1185">Reference proteome</keyword>
<dbReference type="RefSeq" id="WP_072226632.1">
    <property type="nucleotide sequence ID" value="NZ_VWXC01000001.1"/>
</dbReference>
<accession>A0ABX0RIQ5</accession>